<reference evidence="1" key="1">
    <citation type="submission" date="2018-05" db="EMBL/GenBank/DDBJ databases">
        <authorList>
            <person name="Lanie J.A."/>
            <person name="Ng W.-L."/>
            <person name="Kazmierczak K.M."/>
            <person name="Andrzejewski T.M."/>
            <person name="Davidsen T.M."/>
            <person name="Wayne K.J."/>
            <person name="Tettelin H."/>
            <person name="Glass J.I."/>
            <person name="Rusch D."/>
            <person name="Podicherti R."/>
            <person name="Tsui H.-C.T."/>
            <person name="Winkler M.E."/>
        </authorList>
    </citation>
    <scope>NUCLEOTIDE SEQUENCE</scope>
</reference>
<gene>
    <name evidence="1" type="ORF">METZ01_LOCUS35400</name>
</gene>
<dbReference type="AlphaFoldDB" id="A0A381QT36"/>
<dbReference type="EMBL" id="UINC01001512">
    <property type="protein sequence ID" value="SUZ82546.1"/>
    <property type="molecule type" value="Genomic_DNA"/>
</dbReference>
<accession>A0A381QT36</accession>
<protein>
    <submittedName>
        <fullName evidence="1">Uncharacterized protein</fullName>
    </submittedName>
</protein>
<evidence type="ECO:0000313" key="1">
    <source>
        <dbReference type="EMBL" id="SUZ82546.1"/>
    </source>
</evidence>
<name>A0A381QT36_9ZZZZ</name>
<organism evidence="1">
    <name type="scientific">marine metagenome</name>
    <dbReference type="NCBI Taxonomy" id="408172"/>
    <lineage>
        <taxon>unclassified sequences</taxon>
        <taxon>metagenomes</taxon>
        <taxon>ecological metagenomes</taxon>
    </lineage>
</organism>
<proteinExistence type="predicted"/>
<sequence length="39" mass="4613">MVSFEKCEGIFSTEVWQAPRKKKTNKKTGLRTKIKRPFI</sequence>